<dbReference type="InterPro" id="IPR001452">
    <property type="entry name" value="SH3_domain"/>
</dbReference>
<reference evidence="5 6" key="1">
    <citation type="submission" date="2014-04" db="EMBL/GenBank/DDBJ databases">
        <authorList>
            <consortium name="DOE Joint Genome Institute"/>
            <person name="Kuo A."/>
            <person name="Gay G."/>
            <person name="Dore J."/>
            <person name="Kohler A."/>
            <person name="Nagy L.G."/>
            <person name="Floudas D."/>
            <person name="Copeland A."/>
            <person name="Barry K.W."/>
            <person name="Cichocki N."/>
            <person name="Veneault-Fourrey C."/>
            <person name="LaButti K."/>
            <person name="Lindquist E.A."/>
            <person name="Lipzen A."/>
            <person name="Lundell T."/>
            <person name="Morin E."/>
            <person name="Murat C."/>
            <person name="Sun H."/>
            <person name="Tunlid A."/>
            <person name="Henrissat B."/>
            <person name="Grigoriev I.V."/>
            <person name="Hibbett D.S."/>
            <person name="Martin F."/>
            <person name="Nordberg H.P."/>
            <person name="Cantor M.N."/>
            <person name="Hua S.X."/>
        </authorList>
    </citation>
    <scope>NUCLEOTIDE SEQUENCE [LARGE SCALE GENOMIC DNA]</scope>
    <source>
        <strain evidence="6">h7</strain>
    </source>
</reference>
<dbReference type="Gene3D" id="2.30.30.40">
    <property type="entry name" value="SH3 Domains"/>
    <property type="match status" value="1"/>
</dbReference>
<evidence type="ECO:0000259" key="4">
    <source>
        <dbReference type="PROSITE" id="PS50002"/>
    </source>
</evidence>
<sequence>MNAQSATAYIVAQTKENILFLQSTNQISSEDAQLILSKLPSESSPPPKNPALRPPPPIPSSFMFRARALWSYNEDGRESNDHKFASGDTIEVIDTSNSDWWRGRLHGREGLFPSTYVERLPDPPSVPYPEKPPSFPTGPTYNTPYYPQQNPYPQQPPYHGPPQGPPPNGPYPPGPQQPPHQVVVVNQEDPKKKKGFFQGSLGNTLAHSAVGGAGFGAGSAVAGGIVNSIF</sequence>
<evidence type="ECO:0000256" key="3">
    <source>
        <dbReference type="SAM" id="MobiDB-lite"/>
    </source>
</evidence>
<dbReference type="PANTHER" id="PTHR45929">
    <property type="entry name" value="JAK PATHWAY SIGNAL TRANSDUCTION ADAPTOR MOLECULE"/>
    <property type="match status" value="1"/>
</dbReference>
<organism evidence="5 6">
    <name type="scientific">Hebeloma cylindrosporum</name>
    <dbReference type="NCBI Taxonomy" id="76867"/>
    <lineage>
        <taxon>Eukaryota</taxon>
        <taxon>Fungi</taxon>
        <taxon>Dikarya</taxon>
        <taxon>Basidiomycota</taxon>
        <taxon>Agaricomycotina</taxon>
        <taxon>Agaricomycetes</taxon>
        <taxon>Agaricomycetidae</taxon>
        <taxon>Agaricales</taxon>
        <taxon>Agaricineae</taxon>
        <taxon>Hymenogastraceae</taxon>
        <taxon>Hebeloma</taxon>
    </lineage>
</organism>
<feature type="domain" description="SH3" evidence="4">
    <location>
        <begin position="61"/>
        <end position="122"/>
    </location>
</feature>
<dbReference type="Pfam" id="PF14604">
    <property type="entry name" value="SH3_9"/>
    <property type="match status" value="1"/>
</dbReference>
<accession>A0A0C2XSB5</accession>
<dbReference type="STRING" id="686832.A0A0C2XSB5"/>
<dbReference type="InterPro" id="IPR050670">
    <property type="entry name" value="STAM"/>
</dbReference>
<keyword evidence="1 2" id="KW-0728">SH3 domain</keyword>
<dbReference type="InterPro" id="IPR036028">
    <property type="entry name" value="SH3-like_dom_sf"/>
</dbReference>
<dbReference type="OrthoDB" id="5983572at2759"/>
<feature type="region of interest" description="Disordered" evidence="3">
    <location>
        <begin position="36"/>
        <end position="57"/>
    </location>
</feature>
<dbReference type="SMART" id="SM00326">
    <property type="entry name" value="SH3"/>
    <property type="match status" value="1"/>
</dbReference>
<protein>
    <recommendedName>
        <fullName evidence="4">SH3 domain-containing protein</fullName>
    </recommendedName>
</protein>
<evidence type="ECO:0000313" key="5">
    <source>
        <dbReference type="EMBL" id="KIM40588.1"/>
    </source>
</evidence>
<evidence type="ECO:0000313" key="6">
    <source>
        <dbReference type="Proteomes" id="UP000053424"/>
    </source>
</evidence>
<dbReference type="PANTHER" id="PTHR45929:SF7">
    <property type="entry name" value="LAS SEVENTEEN-BINDING PROTEIN 1"/>
    <property type="match status" value="1"/>
</dbReference>
<feature type="compositionally biased region" description="Pro residues" evidence="3">
    <location>
        <begin position="43"/>
        <end position="57"/>
    </location>
</feature>
<keyword evidence="6" id="KW-1185">Reference proteome</keyword>
<proteinExistence type="predicted"/>
<dbReference type="SUPFAM" id="SSF50044">
    <property type="entry name" value="SH3-domain"/>
    <property type="match status" value="1"/>
</dbReference>
<feature type="region of interest" description="Disordered" evidence="3">
    <location>
        <begin position="114"/>
        <end position="199"/>
    </location>
</feature>
<dbReference type="AlphaFoldDB" id="A0A0C2XSB5"/>
<dbReference type="Proteomes" id="UP000053424">
    <property type="component" value="Unassembled WGS sequence"/>
</dbReference>
<dbReference type="HOGENOM" id="CLU_064552_0_0_1"/>
<evidence type="ECO:0000256" key="2">
    <source>
        <dbReference type="PROSITE-ProRule" id="PRU00192"/>
    </source>
</evidence>
<feature type="compositionally biased region" description="Low complexity" evidence="3">
    <location>
        <begin position="137"/>
        <end position="152"/>
    </location>
</feature>
<feature type="compositionally biased region" description="Pro residues" evidence="3">
    <location>
        <begin position="153"/>
        <end position="178"/>
    </location>
</feature>
<reference evidence="6" key="2">
    <citation type="submission" date="2015-01" db="EMBL/GenBank/DDBJ databases">
        <title>Evolutionary Origins and Diversification of the Mycorrhizal Mutualists.</title>
        <authorList>
            <consortium name="DOE Joint Genome Institute"/>
            <consortium name="Mycorrhizal Genomics Consortium"/>
            <person name="Kohler A."/>
            <person name="Kuo A."/>
            <person name="Nagy L.G."/>
            <person name="Floudas D."/>
            <person name="Copeland A."/>
            <person name="Barry K.W."/>
            <person name="Cichocki N."/>
            <person name="Veneault-Fourrey C."/>
            <person name="LaButti K."/>
            <person name="Lindquist E.A."/>
            <person name="Lipzen A."/>
            <person name="Lundell T."/>
            <person name="Morin E."/>
            <person name="Murat C."/>
            <person name="Riley R."/>
            <person name="Ohm R."/>
            <person name="Sun H."/>
            <person name="Tunlid A."/>
            <person name="Henrissat B."/>
            <person name="Grigoriev I.V."/>
            <person name="Hibbett D.S."/>
            <person name="Martin F."/>
        </authorList>
    </citation>
    <scope>NUCLEOTIDE SEQUENCE [LARGE SCALE GENOMIC DNA]</scope>
    <source>
        <strain evidence="6">h7</strain>
    </source>
</reference>
<feature type="compositionally biased region" description="Pro residues" evidence="3">
    <location>
        <begin position="122"/>
        <end position="136"/>
    </location>
</feature>
<dbReference type="PROSITE" id="PS50002">
    <property type="entry name" value="SH3"/>
    <property type="match status" value="1"/>
</dbReference>
<evidence type="ECO:0000256" key="1">
    <source>
        <dbReference type="ARBA" id="ARBA00022443"/>
    </source>
</evidence>
<gene>
    <name evidence="5" type="ORF">M413DRAFT_446019</name>
</gene>
<name>A0A0C2XSB5_HEBCY</name>
<dbReference type="EMBL" id="KN831782">
    <property type="protein sequence ID" value="KIM40588.1"/>
    <property type="molecule type" value="Genomic_DNA"/>
</dbReference>
<dbReference type="PRINTS" id="PR00452">
    <property type="entry name" value="SH3DOMAIN"/>
</dbReference>